<name>D3LTD3_9FIRM</name>
<dbReference type="AlphaFoldDB" id="D3LTD3"/>
<protein>
    <submittedName>
        <fullName evidence="2">Uncharacterized protein</fullName>
    </submittedName>
</protein>
<organism evidence="2 3">
    <name type="scientific">Megasphaera lornae</name>
    <dbReference type="NCBI Taxonomy" id="1000568"/>
    <lineage>
        <taxon>Bacteria</taxon>
        <taxon>Bacillati</taxon>
        <taxon>Bacillota</taxon>
        <taxon>Negativicutes</taxon>
        <taxon>Veillonellales</taxon>
        <taxon>Veillonellaceae</taxon>
        <taxon>Megasphaera</taxon>
    </lineage>
</organism>
<dbReference type="EMBL" id="ADGP01000009">
    <property type="protein sequence ID" value="EFD94472.1"/>
    <property type="molecule type" value="Genomic_DNA"/>
</dbReference>
<dbReference type="Proteomes" id="UP000003242">
    <property type="component" value="Unassembled WGS sequence"/>
</dbReference>
<feature type="region of interest" description="Disordered" evidence="1">
    <location>
        <begin position="24"/>
        <end position="48"/>
    </location>
</feature>
<evidence type="ECO:0000313" key="3">
    <source>
        <dbReference type="Proteomes" id="UP000003242"/>
    </source>
</evidence>
<evidence type="ECO:0000256" key="1">
    <source>
        <dbReference type="SAM" id="MobiDB-lite"/>
    </source>
</evidence>
<evidence type="ECO:0000313" key="2">
    <source>
        <dbReference type="EMBL" id="EFD94472.1"/>
    </source>
</evidence>
<dbReference type="RefSeq" id="WP_009369502.1">
    <property type="nucleotide sequence ID" value="NZ_ADGP01000009.1"/>
</dbReference>
<sequence length="48" mass="5382">MYSKETMKEKELVFSLQRADGAGSRYEGEGIRSGVANDEFDGSRPLLR</sequence>
<accession>D3LTD3</accession>
<dbReference type="STRING" id="699218.HMPREF0889_0533"/>
<comment type="caution">
    <text evidence="2">The sequence shown here is derived from an EMBL/GenBank/DDBJ whole genome shotgun (WGS) entry which is preliminary data.</text>
</comment>
<gene>
    <name evidence="2" type="ORF">HMPREF0889_0533</name>
</gene>
<proteinExistence type="predicted"/>
<reference evidence="3" key="1">
    <citation type="submission" date="2009-12" db="EMBL/GenBank/DDBJ databases">
        <title>Sequence of Clostridiales genomosp. BVAB3 str. UPII9-5.</title>
        <authorList>
            <person name="Madupu R."/>
            <person name="Durkin A.S."/>
            <person name="Torralba M."/>
            <person name="Methe B."/>
            <person name="Sutton G.G."/>
            <person name="Strausberg R.L."/>
            <person name="Nelson K.E."/>
        </authorList>
    </citation>
    <scope>NUCLEOTIDE SEQUENCE [LARGE SCALE GENOMIC DNA]</scope>
    <source>
        <strain evidence="3">28L</strain>
    </source>
</reference>